<evidence type="ECO:0000313" key="1">
    <source>
        <dbReference type="EMBL" id="KAK5817301.1"/>
    </source>
</evidence>
<reference evidence="1 2" key="1">
    <citation type="submission" date="2023-03" db="EMBL/GenBank/DDBJ databases">
        <title>WGS of Gossypium arboreum.</title>
        <authorList>
            <person name="Yu D."/>
        </authorList>
    </citation>
    <scope>NUCLEOTIDE SEQUENCE [LARGE SCALE GENOMIC DNA]</scope>
    <source>
        <tissue evidence="1">Leaf</tissue>
    </source>
</reference>
<gene>
    <name evidence="1" type="ORF">PVK06_022224</name>
</gene>
<accession>A0ABR0P7X1</accession>
<dbReference type="EMBL" id="JARKNE010000007">
    <property type="protein sequence ID" value="KAK5817301.1"/>
    <property type="molecule type" value="Genomic_DNA"/>
</dbReference>
<sequence length="72" mass="7870">MQLLSSCNQLCINMYTVYDAGDVLLDDIAGPDGDPLVLKETIHIILERRKQVVSCPCALRLNMPTAVLVGIV</sequence>
<name>A0ABR0P7X1_GOSAR</name>
<proteinExistence type="predicted"/>
<keyword evidence="2" id="KW-1185">Reference proteome</keyword>
<protein>
    <submittedName>
        <fullName evidence="1">Uncharacterized protein</fullName>
    </submittedName>
</protein>
<comment type="caution">
    <text evidence="1">The sequence shown here is derived from an EMBL/GenBank/DDBJ whole genome shotgun (WGS) entry which is preliminary data.</text>
</comment>
<organism evidence="1 2">
    <name type="scientific">Gossypium arboreum</name>
    <name type="common">Tree cotton</name>
    <name type="synonym">Gossypium nanking</name>
    <dbReference type="NCBI Taxonomy" id="29729"/>
    <lineage>
        <taxon>Eukaryota</taxon>
        <taxon>Viridiplantae</taxon>
        <taxon>Streptophyta</taxon>
        <taxon>Embryophyta</taxon>
        <taxon>Tracheophyta</taxon>
        <taxon>Spermatophyta</taxon>
        <taxon>Magnoliopsida</taxon>
        <taxon>eudicotyledons</taxon>
        <taxon>Gunneridae</taxon>
        <taxon>Pentapetalae</taxon>
        <taxon>rosids</taxon>
        <taxon>malvids</taxon>
        <taxon>Malvales</taxon>
        <taxon>Malvaceae</taxon>
        <taxon>Malvoideae</taxon>
        <taxon>Gossypium</taxon>
    </lineage>
</organism>
<dbReference type="Proteomes" id="UP001358586">
    <property type="component" value="Chromosome 7"/>
</dbReference>
<evidence type="ECO:0000313" key="2">
    <source>
        <dbReference type="Proteomes" id="UP001358586"/>
    </source>
</evidence>